<sequence>MKINIYYGGRGLIDDPTLFVINKIQQVLEELRVKVERFNLFELKNSITTLPQTLKGADGIILATTVEWYGIGGYMQQFLDSCWLYGDKEKISGIYMCPIVMSTTYGEREGKLNLASAWEILGGLPCSGICGYIADTSLLETNAEYASLIEKKAENMYRTINQKMASLPASNQAIK</sequence>
<keyword evidence="2" id="KW-1185">Reference proteome</keyword>
<dbReference type="Proteomes" id="UP000295718">
    <property type="component" value="Unassembled WGS sequence"/>
</dbReference>
<reference evidence="1 2" key="1">
    <citation type="submission" date="2019-03" db="EMBL/GenBank/DDBJ databases">
        <title>Genomic Encyclopedia of Type Strains, Phase IV (KMG-IV): sequencing the most valuable type-strain genomes for metagenomic binning, comparative biology and taxonomic classification.</title>
        <authorList>
            <person name="Goeker M."/>
        </authorList>
    </citation>
    <scope>NUCLEOTIDE SEQUENCE [LARGE SCALE GENOMIC DNA]</scope>
    <source>
        <strain evidence="1 2">DSM 100556</strain>
    </source>
</reference>
<accession>A0A4R1QKT5</accession>
<dbReference type="SUPFAM" id="SSF52218">
    <property type="entry name" value="Flavoproteins"/>
    <property type="match status" value="1"/>
</dbReference>
<name>A0A4R1QKT5_9FIRM</name>
<evidence type="ECO:0000313" key="2">
    <source>
        <dbReference type="Proteomes" id="UP000295718"/>
    </source>
</evidence>
<dbReference type="AlphaFoldDB" id="A0A4R1QKT5"/>
<dbReference type="Gene3D" id="3.40.50.360">
    <property type="match status" value="1"/>
</dbReference>
<comment type="caution">
    <text evidence="1">The sequence shown here is derived from an EMBL/GenBank/DDBJ whole genome shotgun (WGS) entry which is preliminary data.</text>
</comment>
<organism evidence="1 2">
    <name type="scientific">Kineothrix alysoides</name>
    <dbReference type="NCBI Taxonomy" id="1469948"/>
    <lineage>
        <taxon>Bacteria</taxon>
        <taxon>Bacillati</taxon>
        <taxon>Bacillota</taxon>
        <taxon>Clostridia</taxon>
        <taxon>Lachnospirales</taxon>
        <taxon>Lachnospiraceae</taxon>
        <taxon>Kineothrix</taxon>
    </lineage>
</organism>
<dbReference type="STRING" id="1469948.GCA_000732725_02966"/>
<proteinExistence type="predicted"/>
<gene>
    <name evidence="1" type="ORF">EDD76_12158</name>
</gene>
<dbReference type="InterPro" id="IPR029039">
    <property type="entry name" value="Flavoprotein-like_sf"/>
</dbReference>
<dbReference type="EMBL" id="SLUO01000021">
    <property type="protein sequence ID" value="TCL54288.1"/>
    <property type="molecule type" value="Genomic_DNA"/>
</dbReference>
<evidence type="ECO:0000313" key="1">
    <source>
        <dbReference type="EMBL" id="TCL54288.1"/>
    </source>
</evidence>
<evidence type="ECO:0008006" key="3">
    <source>
        <dbReference type="Google" id="ProtNLM"/>
    </source>
</evidence>
<protein>
    <recommendedName>
        <fullName evidence="3">NADPH-dependent FMN reductase</fullName>
    </recommendedName>
</protein>